<name>A0A931H651_9BURK</name>
<dbReference type="EMBL" id="JADWYS010000001">
    <property type="protein sequence ID" value="MBG9389248.1"/>
    <property type="molecule type" value="Genomic_DNA"/>
</dbReference>
<evidence type="ECO:0000259" key="1">
    <source>
        <dbReference type="PROSITE" id="PS50404"/>
    </source>
</evidence>
<dbReference type="Gene3D" id="3.40.30.10">
    <property type="entry name" value="Glutaredoxin"/>
    <property type="match status" value="1"/>
</dbReference>
<feature type="domain" description="GST N-terminal" evidence="1">
    <location>
        <begin position="1"/>
        <end position="81"/>
    </location>
</feature>
<dbReference type="NCBIfam" id="NF007831">
    <property type="entry name" value="PRK10542.1"/>
    <property type="match status" value="1"/>
</dbReference>
<proteinExistence type="predicted"/>
<dbReference type="Pfam" id="PF13409">
    <property type="entry name" value="GST_N_2"/>
    <property type="match status" value="1"/>
</dbReference>
<dbReference type="InterPro" id="IPR040079">
    <property type="entry name" value="Glutathione_S-Trfase"/>
</dbReference>
<comment type="caution">
    <text evidence="3">The sequence shown here is derived from an EMBL/GenBank/DDBJ whole genome shotgun (WGS) entry which is preliminary data.</text>
</comment>
<dbReference type="GO" id="GO:0004364">
    <property type="term" value="F:glutathione transferase activity"/>
    <property type="evidence" value="ECO:0007669"/>
    <property type="project" value="UniProtKB-EC"/>
</dbReference>
<evidence type="ECO:0000259" key="2">
    <source>
        <dbReference type="PROSITE" id="PS50405"/>
    </source>
</evidence>
<dbReference type="PROSITE" id="PS50405">
    <property type="entry name" value="GST_CTER"/>
    <property type="match status" value="1"/>
</dbReference>
<dbReference type="SFLD" id="SFLDG01150">
    <property type="entry name" value="Main.1:_Beta-like"/>
    <property type="match status" value="1"/>
</dbReference>
<dbReference type="InterPro" id="IPR010987">
    <property type="entry name" value="Glutathione-S-Trfase_C-like"/>
</dbReference>
<dbReference type="Pfam" id="PF00043">
    <property type="entry name" value="GST_C"/>
    <property type="match status" value="1"/>
</dbReference>
<protein>
    <submittedName>
        <fullName evidence="3">Glutathione transferase GstA</fullName>
        <ecNumber evidence="3">2.5.1.18</ecNumber>
    </submittedName>
</protein>
<dbReference type="CDD" id="cd03057">
    <property type="entry name" value="GST_N_Beta"/>
    <property type="match status" value="1"/>
</dbReference>
<dbReference type="CDD" id="cd03188">
    <property type="entry name" value="GST_C_Beta"/>
    <property type="match status" value="1"/>
</dbReference>
<sequence length="204" mass="22547">MKLYFAPSACSQAVHIALREAGLTPELAQVDLTTHRLADGSDYHAINPRGYVPLLELDDGSRHTEVAALLQYIGDLVPAKGLMPPVGARARLGVNEWLTFVSSELHKVFSPWLWHKDTAESTRKACKDKIALRFAELDEVLGQRDYIAGDHFTVADAYGFTIVSWAPMLGMSLQPYPRLQAWLARIAARPAVRAALDAERPVKS</sequence>
<accession>A0A931H651</accession>
<gene>
    <name evidence="3" type="primary">gstA</name>
    <name evidence="3" type="ORF">I5803_14525</name>
</gene>
<dbReference type="PROSITE" id="PS50404">
    <property type="entry name" value="GST_NTER"/>
    <property type="match status" value="1"/>
</dbReference>
<evidence type="ECO:0000313" key="3">
    <source>
        <dbReference type="EMBL" id="MBG9389248.1"/>
    </source>
</evidence>
<dbReference type="EC" id="2.5.1.18" evidence="3"/>
<dbReference type="SFLD" id="SFLDG00358">
    <property type="entry name" value="Main_(cytGST)"/>
    <property type="match status" value="1"/>
</dbReference>
<keyword evidence="4" id="KW-1185">Reference proteome</keyword>
<dbReference type="InterPro" id="IPR004046">
    <property type="entry name" value="GST_C"/>
</dbReference>
<dbReference type="InterPro" id="IPR036282">
    <property type="entry name" value="Glutathione-S-Trfase_C_sf"/>
</dbReference>
<evidence type="ECO:0000313" key="4">
    <source>
        <dbReference type="Proteomes" id="UP000651050"/>
    </source>
</evidence>
<dbReference type="PANTHER" id="PTHR44051">
    <property type="entry name" value="GLUTATHIONE S-TRANSFERASE-RELATED"/>
    <property type="match status" value="1"/>
</dbReference>
<dbReference type="Gene3D" id="1.20.1050.10">
    <property type="match status" value="1"/>
</dbReference>
<dbReference type="RefSeq" id="WP_196987055.1">
    <property type="nucleotide sequence ID" value="NZ_JADWYS010000001.1"/>
</dbReference>
<feature type="domain" description="GST C-terminal" evidence="2">
    <location>
        <begin position="87"/>
        <end position="204"/>
    </location>
</feature>
<organism evidence="3 4">
    <name type="scientific">Caenimonas aquaedulcis</name>
    <dbReference type="NCBI Taxonomy" id="2793270"/>
    <lineage>
        <taxon>Bacteria</taxon>
        <taxon>Pseudomonadati</taxon>
        <taxon>Pseudomonadota</taxon>
        <taxon>Betaproteobacteria</taxon>
        <taxon>Burkholderiales</taxon>
        <taxon>Comamonadaceae</taxon>
        <taxon>Caenimonas</taxon>
    </lineage>
</organism>
<dbReference type="InterPro" id="IPR004045">
    <property type="entry name" value="Glutathione_S-Trfase_N"/>
</dbReference>
<dbReference type="InterPro" id="IPR036249">
    <property type="entry name" value="Thioredoxin-like_sf"/>
</dbReference>
<reference evidence="3" key="1">
    <citation type="submission" date="2020-11" db="EMBL/GenBank/DDBJ databases">
        <title>Bacterial whole genome sequence for Caenimonas sp. DR4.4.</title>
        <authorList>
            <person name="Le V."/>
            <person name="Ko S.-R."/>
            <person name="Ahn C.-Y."/>
            <person name="Oh H.-M."/>
        </authorList>
    </citation>
    <scope>NUCLEOTIDE SEQUENCE</scope>
    <source>
        <strain evidence="3">DR4.4</strain>
    </source>
</reference>
<dbReference type="AlphaFoldDB" id="A0A931H651"/>
<dbReference type="SFLD" id="SFLDS00019">
    <property type="entry name" value="Glutathione_Transferase_(cytos"/>
    <property type="match status" value="1"/>
</dbReference>
<dbReference type="PANTHER" id="PTHR44051:SF8">
    <property type="entry name" value="GLUTATHIONE S-TRANSFERASE GSTA"/>
    <property type="match status" value="1"/>
</dbReference>
<dbReference type="Proteomes" id="UP000651050">
    <property type="component" value="Unassembled WGS sequence"/>
</dbReference>
<keyword evidence="3" id="KW-0808">Transferase</keyword>
<dbReference type="SUPFAM" id="SSF52833">
    <property type="entry name" value="Thioredoxin-like"/>
    <property type="match status" value="1"/>
</dbReference>
<dbReference type="SUPFAM" id="SSF47616">
    <property type="entry name" value="GST C-terminal domain-like"/>
    <property type="match status" value="1"/>
</dbReference>